<dbReference type="InterPro" id="IPR036397">
    <property type="entry name" value="RNaseH_sf"/>
</dbReference>
<proteinExistence type="predicted"/>
<dbReference type="InterPro" id="IPR052929">
    <property type="entry name" value="RNase_H-like_EbsB-rel"/>
</dbReference>
<evidence type="ECO:0000313" key="2">
    <source>
        <dbReference type="EMBL" id="KAL0016804.1"/>
    </source>
</evidence>
<dbReference type="Proteomes" id="UP001459277">
    <property type="component" value="Unassembled WGS sequence"/>
</dbReference>
<dbReference type="InterPro" id="IPR002156">
    <property type="entry name" value="RNaseH_domain"/>
</dbReference>
<dbReference type="PANTHER" id="PTHR47074:SF48">
    <property type="entry name" value="POLYNUCLEOTIDYL TRANSFERASE, RIBONUCLEASE H-LIKE SUPERFAMILY PROTEIN"/>
    <property type="match status" value="1"/>
</dbReference>
<protein>
    <recommendedName>
        <fullName evidence="1">RNase H type-1 domain-containing protein</fullName>
    </recommendedName>
</protein>
<dbReference type="CDD" id="cd06222">
    <property type="entry name" value="RNase_H_like"/>
    <property type="match status" value="1"/>
</dbReference>
<dbReference type="InterPro" id="IPR012337">
    <property type="entry name" value="RNaseH-like_sf"/>
</dbReference>
<evidence type="ECO:0000313" key="3">
    <source>
        <dbReference type="Proteomes" id="UP001459277"/>
    </source>
</evidence>
<keyword evidence="3" id="KW-1185">Reference proteome</keyword>
<accession>A0AAW2E314</accession>
<dbReference type="Pfam" id="PF13456">
    <property type="entry name" value="RVT_3"/>
    <property type="match status" value="1"/>
</dbReference>
<name>A0AAW2E314_9ROSI</name>
<dbReference type="SUPFAM" id="SSF53098">
    <property type="entry name" value="Ribonuclease H-like"/>
    <property type="match status" value="1"/>
</dbReference>
<reference evidence="2 3" key="1">
    <citation type="submission" date="2024-01" db="EMBL/GenBank/DDBJ databases">
        <title>A telomere-to-telomere, gap-free genome of sweet tea (Lithocarpus litseifolius).</title>
        <authorList>
            <person name="Zhou J."/>
        </authorList>
    </citation>
    <scope>NUCLEOTIDE SEQUENCE [LARGE SCALE GENOMIC DNA]</scope>
    <source>
        <strain evidence="2">Zhou-2022a</strain>
        <tissue evidence="2">Leaf</tissue>
    </source>
</reference>
<organism evidence="2 3">
    <name type="scientific">Lithocarpus litseifolius</name>
    <dbReference type="NCBI Taxonomy" id="425828"/>
    <lineage>
        <taxon>Eukaryota</taxon>
        <taxon>Viridiplantae</taxon>
        <taxon>Streptophyta</taxon>
        <taxon>Embryophyta</taxon>
        <taxon>Tracheophyta</taxon>
        <taxon>Spermatophyta</taxon>
        <taxon>Magnoliopsida</taxon>
        <taxon>eudicotyledons</taxon>
        <taxon>Gunneridae</taxon>
        <taxon>Pentapetalae</taxon>
        <taxon>rosids</taxon>
        <taxon>fabids</taxon>
        <taxon>Fagales</taxon>
        <taxon>Fagaceae</taxon>
        <taxon>Lithocarpus</taxon>
    </lineage>
</organism>
<gene>
    <name evidence="2" type="ORF">SO802_003873</name>
</gene>
<sequence>MNVEDVEALDCRSAIVFALKLGLSEVVFEGDSEKITKALNSALPCLSSFGQIIDDVKTLALNFVSACFVHVKRQGNAVADRLAKAAKCIPCPHLWSDDLPCNVQQLVTDASISVD</sequence>
<dbReference type="PANTHER" id="PTHR47074">
    <property type="entry name" value="BNAC02G40300D PROTEIN"/>
    <property type="match status" value="1"/>
</dbReference>
<dbReference type="GO" id="GO:0003676">
    <property type="term" value="F:nucleic acid binding"/>
    <property type="evidence" value="ECO:0007669"/>
    <property type="project" value="InterPro"/>
</dbReference>
<dbReference type="EMBL" id="JAZDWU010000001">
    <property type="protein sequence ID" value="KAL0016804.1"/>
    <property type="molecule type" value="Genomic_DNA"/>
</dbReference>
<comment type="caution">
    <text evidence="2">The sequence shown here is derived from an EMBL/GenBank/DDBJ whole genome shotgun (WGS) entry which is preliminary data.</text>
</comment>
<dbReference type="AlphaFoldDB" id="A0AAW2E314"/>
<dbReference type="GO" id="GO:0004523">
    <property type="term" value="F:RNA-DNA hybrid ribonuclease activity"/>
    <property type="evidence" value="ECO:0007669"/>
    <property type="project" value="InterPro"/>
</dbReference>
<dbReference type="InterPro" id="IPR044730">
    <property type="entry name" value="RNase_H-like_dom_plant"/>
</dbReference>
<evidence type="ECO:0000259" key="1">
    <source>
        <dbReference type="Pfam" id="PF13456"/>
    </source>
</evidence>
<feature type="domain" description="RNase H type-1" evidence="1">
    <location>
        <begin position="2"/>
        <end position="86"/>
    </location>
</feature>
<dbReference type="Gene3D" id="3.30.420.10">
    <property type="entry name" value="Ribonuclease H-like superfamily/Ribonuclease H"/>
    <property type="match status" value="1"/>
</dbReference>